<feature type="domain" description="C2H2-type" evidence="9">
    <location>
        <begin position="109"/>
        <end position="136"/>
    </location>
</feature>
<dbReference type="Pfam" id="PF00096">
    <property type="entry name" value="zf-C2H2"/>
    <property type="match status" value="2"/>
</dbReference>
<proteinExistence type="predicted"/>
<keyword evidence="5" id="KW-0862">Zinc</keyword>
<dbReference type="EnsemblMetazoa" id="LLOJ001341-RA">
    <property type="protein sequence ID" value="LLOJ001341-PA"/>
    <property type="gene ID" value="LLOJ001341"/>
</dbReference>
<feature type="domain" description="C2H2-type" evidence="9">
    <location>
        <begin position="54"/>
        <end position="82"/>
    </location>
</feature>
<feature type="domain" description="C2H2-type" evidence="9">
    <location>
        <begin position="25"/>
        <end position="48"/>
    </location>
</feature>
<evidence type="ECO:0000256" key="5">
    <source>
        <dbReference type="ARBA" id="ARBA00022833"/>
    </source>
</evidence>
<dbReference type="SMART" id="SM00355">
    <property type="entry name" value="ZnF_C2H2"/>
    <property type="match status" value="5"/>
</dbReference>
<evidence type="ECO:0000256" key="8">
    <source>
        <dbReference type="PROSITE-ProRule" id="PRU00042"/>
    </source>
</evidence>
<dbReference type="PANTHER" id="PTHR24390:SF159">
    <property type="entry name" value="GROWTH FACTOR INDEPENDENT 1 TRANSCRIPTIONAL REPRESSOR"/>
    <property type="match status" value="1"/>
</dbReference>
<dbReference type="PROSITE" id="PS00028">
    <property type="entry name" value="ZINC_FINGER_C2H2_1"/>
    <property type="match status" value="3"/>
</dbReference>
<comment type="subcellular location">
    <subcellularLocation>
        <location evidence="1">Nucleus</location>
    </subcellularLocation>
</comment>
<keyword evidence="4 8" id="KW-0863">Zinc-finger</keyword>
<evidence type="ECO:0000256" key="7">
    <source>
        <dbReference type="ARBA" id="ARBA00023242"/>
    </source>
</evidence>
<dbReference type="Gene3D" id="3.30.160.60">
    <property type="entry name" value="Classic Zinc Finger"/>
    <property type="match status" value="3"/>
</dbReference>
<dbReference type="Proteomes" id="UP000092461">
    <property type="component" value="Unassembled WGS sequence"/>
</dbReference>
<dbReference type="GO" id="GO:0005634">
    <property type="term" value="C:nucleus"/>
    <property type="evidence" value="ECO:0007669"/>
    <property type="project" value="UniProtKB-SubCell"/>
</dbReference>
<evidence type="ECO:0000256" key="2">
    <source>
        <dbReference type="ARBA" id="ARBA00022723"/>
    </source>
</evidence>
<dbReference type="PROSITE" id="PS50157">
    <property type="entry name" value="ZINC_FINGER_C2H2_2"/>
    <property type="match status" value="4"/>
</dbReference>
<name>A0A1B0CB42_LUTLO</name>
<dbReference type="VEuPathDB" id="VectorBase:LLONM1_005177"/>
<dbReference type="GO" id="GO:0003700">
    <property type="term" value="F:DNA-binding transcription factor activity"/>
    <property type="evidence" value="ECO:0007669"/>
    <property type="project" value="TreeGrafter"/>
</dbReference>
<evidence type="ECO:0000313" key="10">
    <source>
        <dbReference type="EnsemblMetazoa" id="LLOJ001341-PA"/>
    </source>
</evidence>
<keyword evidence="2" id="KW-0479">Metal-binding</keyword>
<evidence type="ECO:0000256" key="1">
    <source>
        <dbReference type="ARBA" id="ARBA00004123"/>
    </source>
</evidence>
<dbReference type="InterPro" id="IPR013087">
    <property type="entry name" value="Znf_C2H2_type"/>
</dbReference>
<evidence type="ECO:0000256" key="6">
    <source>
        <dbReference type="ARBA" id="ARBA00023125"/>
    </source>
</evidence>
<dbReference type="InterPro" id="IPR036236">
    <property type="entry name" value="Znf_C2H2_sf"/>
</dbReference>
<dbReference type="SUPFAM" id="SSF57667">
    <property type="entry name" value="beta-beta-alpha zinc fingers"/>
    <property type="match status" value="3"/>
</dbReference>
<keyword evidence="7" id="KW-0539">Nucleus</keyword>
<evidence type="ECO:0000256" key="4">
    <source>
        <dbReference type="ARBA" id="ARBA00022771"/>
    </source>
</evidence>
<dbReference type="AlphaFoldDB" id="A0A1B0CB42"/>
<dbReference type="GO" id="GO:0000978">
    <property type="term" value="F:RNA polymerase II cis-regulatory region sequence-specific DNA binding"/>
    <property type="evidence" value="ECO:0007669"/>
    <property type="project" value="TreeGrafter"/>
</dbReference>
<evidence type="ECO:0000313" key="11">
    <source>
        <dbReference type="Proteomes" id="UP000092461"/>
    </source>
</evidence>
<keyword evidence="6" id="KW-0238">DNA-binding</keyword>
<keyword evidence="11" id="KW-1185">Reference proteome</keyword>
<sequence>MCGQSYTSRSCYNSHMDKHSNNKRYSCSHCGKKFFVWISRRTHIYKVHLKRTYCDCPYCGKGFYTQHHMKKHIDADHFDIAPYQCVVCGKTFKQSSNLRCHEKIHEGPKSCDICRKELKTMACLRQHMRTHSDERNYICPVCSKAITYNMIPFFNLYYELMGIEPPEYSDFPSKICSSCETG</sequence>
<reference evidence="10" key="1">
    <citation type="submission" date="2020-05" db="UniProtKB">
        <authorList>
            <consortium name="EnsemblMetazoa"/>
        </authorList>
    </citation>
    <scope>IDENTIFICATION</scope>
    <source>
        <strain evidence="10">Jacobina</strain>
    </source>
</reference>
<keyword evidence="3" id="KW-0677">Repeat</keyword>
<evidence type="ECO:0000259" key="9">
    <source>
        <dbReference type="PROSITE" id="PS50157"/>
    </source>
</evidence>
<dbReference type="VEuPathDB" id="VectorBase:LLOJ001341"/>
<dbReference type="GO" id="GO:0006357">
    <property type="term" value="P:regulation of transcription by RNA polymerase II"/>
    <property type="evidence" value="ECO:0007669"/>
    <property type="project" value="TreeGrafter"/>
</dbReference>
<dbReference type="PANTHER" id="PTHR24390">
    <property type="entry name" value="ZINC FINGER PROTEIN"/>
    <property type="match status" value="1"/>
</dbReference>
<accession>A0A1B0CB42</accession>
<feature type="domain" description="C2H2-type" evidence="9">
    <location>
        <begin position="83"/>
        <end position="110"/>
    </location>
</feature>
<evidence type="ECO:0000256" key="3">
    <source>
        <dbReference type="ARBA" id="ARBA00022737"/>
    </source>
</evidence>
<organism evidence="10 11">
    <name type="scientific">Lutzomyia longipalpis</name>
    <name type="common">Sand fly</name>
    <dbReference type="NCBI Taxonomy" id="7200"/>
    <lineage>
        <taxon>Eukaryota</taxon>
        <taxon>Metazoa</taxon>
        <taxon>Ecdysozoa</taxon>
        <taxon>Arthropoda</taxon>
        <taxon>Hexapoda</taxon>
        <taxon>Insecta</taxon>
        <taxon>Pterygota</taxon>
        <taxon>Neoptera</taxon>
        <taxon>Endopterygota</taxon>
        <taxon>Diptera</taxon>
        <taxon>Nematocera</taxon>
        <taxon>Psychodoidea</taxon>
        <taxon>Psychodidae</taxon>
        <taxon>Lutzomyia</taxon>
        <taxon>Lutzomyia</taxon>
    </lineage>
</organism>
<dbReference type="FunFam" id="3.30.160.60:FF:000512">
    <property type="entry name" value="zinc finger protein 197 isoform X1"/>
    <property type="match status" value="1"/>
</dbReference>
<dbReference type="GO" id="GO:0008270">
    <property type="term" value="F:zinc ion binding"/>
    <property type="evidence" value="ECO:0007669"/>
    <property type="project" value="UniProtKB-KW"/>
</dbReference>
<protein>
    <recommendedName>
        <fullName evidence="9">C2H2-type domain-containing protein</fullName>
    </recommendedName>
</protein>
<dbReference type="EMBL" id="AJWK01004792">
    <property type="status" value="NOT_ANNOTATED_CDS"/>
    <property type="molecule type" value="Genomic_DNA"/>
</dbReference>